<accession>X0U6I8</accession>
<evidence type="ECO:0000313" key="1">
    <source>
        <dbReference type="EMBL" id="GAF95952.1"/>
    </source>
</evidence>
<reference evidence="1" key="1">
    <citation type="journal article" date="2014" name="Front. Microbiol.">
        <title>High frequency of phylogenetically diverse reductive dehalogenase-homologous genes in deep subseafloor sedimentary metagenomes.</title>
        <authorList>
            <person name="Kawai M."/>
            <person name="Futagami T."/>
            <person name="Toyoda A."/>
            <person name="Takaki Y."/>
            <person name="Nishi S."/>
            <person name="Hori S."/>
            <person name="Arai W."/>
            <person name="Tsubouchi T."/>
            <person name="Morono Y."/>
            <person name="Uchiyama I."/>
            <person name="Ito T."/>
            <person name="Fujiyama A."/>
            <person name="Inagaki F."/>
            <person name="Takami H."/>
        </authorList>
    </citation>
    <scope>NUCLEOTIDE SEQUENCE</scope>
    <source>
        <strain evidence="1">Expedition CK06-06</strain>
    </source>
</reference>
<dbReference type="EMBL" id="BARS01019896">
    <property type="protein sequence ID" value="GAF95952.1"/>
    <property type="molecule type" value="Genomic_DNA"/>
</dbReference>
<sequence>MKRKQIYFGEKQFSNLLDAIRNFSGMRNYILSESKKGSEYMFTICDRKPESGMFMNIMDIFVGNYLIPERSMLTVKIIQRDDKIDVTVRCDVVMSGWNIINNRPNIRDTIRCERLLGSFLDHLNELKVQNI</sequence>
<organism evidence="1">
    <name type="scientific">marine sediment metagenome</name>
    <dbReference type="NCBI Taxonomy" id="412755"/>
    <lineage>
        <taxon>unclassified sequences</taxon>
        <taxon>metagenomes</taxon>
        <taxon>ecological metagenomes</taxon>
    </lineage>
</organism>
<comment type="caution">
    <text evidence="1">The sequence shown here is derived from an EMBL/GenBank/DDBJ whole genome shotgun (WGS) entry which is preliminary data.</text>
</comment>
<name>X0U6I8_9ZZZZ</name>
<proteinExistence type="predicted"/>
<protein>
    <submittedName>
        <fullName evidence="1">Uncharacterized protein</fullName>
    </submittedName>
</protein>
<gene>
    <name evidence="1" type="ORF">S01H1_32166</name>
</gene>
<dbReference type="AlphaFoldDB" id="X0U6I8"/>